<dbReference type="AlphaFoldDB" id="A0AB38BKV5"/>
<dbReference type="Proteomes" id="UP000195947">
    <property type="component" value="Unassembled WGS sequence"/>
</dbReference>
<keyword evidence="3" id="KW-1185">Reference proteome</keyword>
<evidence type="ECO:0000313" key="1">
    <source>
        <dbReference type="EMBL" id="SBO15758.1"/>
    </source>
</evidence>
<protein>
    <submittedName>
        <fullName evidence="2">Phage-related protein</fullName>
    </submittedName>
    <submittedName>
        <fullName evidence="1">Siphovirus-type tail component</fullName>
    </submittedName>
</protein>
<proteinExistence type="predicted"/>
<evidence type="ECO:0000313" key="3">
    <source>
        <dbReference type="Proteomes" id="UP000195947"/>
    </source>
</evidence>
<accession>A0AB38BKV5</accession>
<dbReference type="Proteomes" id="UP000199686">
    <property type="component" value="Unassembled WGS sequence"/>
</dbReference>
<dbReference type="EMBL" id="FOQC01000054">
    <property type="protein sequence ID" value="SFI12026.1"/>
    <property type="molecule type" value="Genomic_DNA"/>
</dbReference>
<organism evidence="2 4">
    <name type="scientific">Trichococcus flocculiformis</name>
    <dbReference type="NCBI Taxonomy" id="82803"/>
    <lineage>
        <taxon>Bacteria</taxon>
        <taxon>Bacillati</taxon>
        <taxon>Bacillota</taxon>
        <taxon>Bacilli</taxon>
        <taxon>Lactobacillales</taxon>
        <taxon>Carnobacteriaceae</taxon>
        <taxon>Trichococcus</taxon>
    </lineage>
</organism>
<reference evidence="1 3" key="1">
    <citation type="submission" date="2016-02" db="EMBL/GenBank/DDBJ databases">
        <authorList>
            <person name="Strepis N."/>
        </authorList>
    </citation>
    <scope>NUCLEOTIDE SEQUENCE [LARGE SCALE GENOMIC DNA]</scope>
    <source>
        <strain evidence="1">Trichococcus flocculiformis</strain>
    </source>
</reference>
<comment type="caution">
    <text evidence="2">The sequence shown here is derived from an EMBL/GenBank/DDBJ whole genome shotgun (WGS) entry which is preliminary data.</text>
</comment>
<dbReference type="EMBL" id="FJMZ01000019">
    <property type="protein sequence ID" value="SBO15758.1"/>
    <property type="molecule type" value="Genomic_DNA"/>
</dbReference>
<gene>
    <name evidence="2" type="ORF">SAMN04488507_10543</name>
    <name evidence="1" type="ORF">TFLO_1779</name>
</gene>
<sequence>MKPGSFYLNGVHSDDIGALISERPIIETPNRKIELKEIPGVNGAIPFDDGSYSNTQMDLEIFYMTDDEEDLPLQRSRVAASFLFNRYVEFIPYFDSEKIYKVINTEYPRFKGNSTFRHFDVFEVTFSVKPFKYLIGSGTYELLGSSTILNPTPYEAEPLITIQGSGDCTLTINGIEYVVKNIVDEVILDSEIQHCYKTVNGLLVNENSKMYSIDFPVFFPGNNVITWTGAGVTAIKIKPKWRSLV</sequence>
<evidence type="ECO:0000313" key="2">
    <source>
        <dbReference type="EMBL" id="SFI12026.1"/>
    </source>
</evidence>
<reference evidence="2 4" key="2">
    <citation type="submission" date="2016-10" db="EMBL/GenBank/DDBJ databases">
        <authorList>
            <person name="Varghese N."/>
            <person name="Submissions S."/>
        </authorList>
    </citation>
    <scope>NUCLEOTIDE SEQUENCE [LARGE SCALE GENOMIC DNA]</scope>
    <source>
        <strain evidence="2 4">DSM 2094</strain>
    </source>
</reference>
<name>A0AB38BKV5_9LACT</name>
<dbReference type="RefSeq" id="WP_086989210.1">
    <property type="nucleotide sequence ID" value="NZ_FJMZ01000019.1"/>
</dbReference>
<dbReference type="Gene3D" id="2.40.30.200">
    <property type="match status" value="1"/>
</dbReference>
<evidence type="ECO:0000313" key="4">
    <source>
        <dbReference type="Proteomes" id="UP000199686"/>
    </source>
</evidence>